<dbReference type="InterPro" id="IPR015797">
    <property type="entry name" value="NUDIX_hydrolase-like_dom_sf"/>
</dbReference>
<organism evidence="6 7">
    <name type="scientific">Tumebacillus avium</name>
    <dbReference type="NCBI Taxonomy" id="1903704"/>
    <lineage>
        <taxon>Bacteria</taxon>
        <taxon>Bacillati</taxon>
        <taxon>Bacillota</taxon>
        <taxon>Bacilli</taxon>
        <taxon>Bacillales</taxon>
        <taxon>Alicyclobacillaceae</taxon>
        <taxon>Tumebacillus</taxon>
    </lineage>
</organism>
<evidence type="ECO:0000256" key="2">
    <source>
        <dbReference type="ARBA" id="ARBA00022801"/>
    </source>
</evidence>
<dbReference type="InterPro" id="IPR000086">
    <property type="entry name" value="NUDIX_hydrolase_dom"/>
</dbReference>
<evidence type="ECO:0000313" key="6">
    <source>
        <dbReference type="EMBL" id="ARU59940.1"/>
    </source>
</evidence>
<gene>
    <name evidence="6" type="ORF">CBW65_01850</name>
</gene>
<dbReference type="Gene3D" id="3.90.79.10">
    <property type="entry name" value="Nucleoside Triphosphate Pyrophosphohydrolase"/>
    <property type="match status" value="1"/>
</dbReference>
<evidence type="ECO:0000259" key="4">
    <source>
        <dbReference type="PROSITE" id="PS51186"/>
    </source>
</evidence>
<dbReference type="SUPFAM" id="SSF55811">
    <property type="entry name" value="Nudix"/>
    <property type="match status" value="1"/>
</dbReference>
<reference evidence="7" key="1">
    <citation type="submission" date="2017-05" db="EMBL/GenBank/DDBJ databases">
        <authorList>
            <person name="Sung H."/>
        </authorList>
    </citation>
    <scope>NUCLEOTIDE SEQUENCE [LARGE SCALE GENOMIC DNA]</scope>
    <source>
        <strain evidence="7">AR23208</strain>
    </source>
</reference>
<dbReference type="Proteomes" id="UP000195437">
    <property type="component" value="Chromosome"/>
</dbReference>
<dbReference type="PANTHER" id="PTHR43046:SF12">
    <property type="entry name" value="GDP-MANNOSE MANNOSYL HYDROLASE"/>
    <property type="match status" value="1"/>
</dbReference>
<dbReference type="Gene3D" id="3.40.630.30">
    <property type="match status" value="1"/>
</dbReference>
<proteinExistence type="predicted"/>
<dbReference type="SUPFAM" id="SSF55729">
    <property type="entry name" value="Acyl-CoA N-acyltransferases (Nat)"/>
    <property type="match status" value="1"/>
</dbReference>
<evidence type="ECO:0000256" key="1">
    <source>
        <dbReference type="ARBA" id="ARBA00001946"/>
    </source>
</evidence>
<name>A0A1Y0II18_9BACL</name>
<dbReference type="RefSeq" id="WP_087455329.1">
    <property type="nucleotide sequence ID" value="NZ_CP021434.1"/>
</dbReference>
<dbReference type="InterPro" id="IPR000182">
    <property type="entry name" value="GNAT_dom"/>
</dbReference>
<dbReference type="PANTHER" id="PTHR43046">
    <property type="entry name" value="GDP-MANNOSE MANNOSYL HYDROLASE"/>
    <property type="match status" value="1"/>
</dbReference>
<dbReference type="GO" id="GO:0016787">
    <property type="term" value="F:hydrolase activity"/>
    <property type="evidence" value="ECO:0007669"/>
    <property type="project" value="UniProtKB-KW"/>
</dbReference>
<evidence type="ECO:0000259" key="5">
    <source>
        <dbReference type="PROSITE" id="PS51462"/>
    </source>
</evidence>
<dbReference type="Pfam" id="PF00293">
    <property type="entry name" value="NUDIX"/>
    <property type="match status" value="1"/>
</dbReference>
<dbReference type="GO" id="GO:0016747">
    <property type="term" value="F:acyltransferase activity, transferring groups other than amino-acyl groups"/>
    <property type="evidence" value="ECO:0007669"/>
    <property type="project" value="InterPro"/>
</dbReference>
<evidence type="ECO:0008006" key="8">
    <source>
        <dbReference type="Google" id="ProtNLM"/>
    </source>
</evidence>
<sequence length="434" mass="49030">MFDKGLPRDDVAYNLIYNEETDQVLMVHNETYWGLPGGKREDGETLIEAAKREAKEETGYDVEVGNLVHISERQVRGVHALFVTFASRITGGTVSFDDSEIQAVEWKPVEEAEALMPWLGDIRGLLKNSAMYVVQDHHVEAAAKQLQFLHSYSDDPVKRASLISLFKSAFGIPPEFFHDLLAKGFWDPTYRPLSYFKGENAVANVSLFDFPITLQGKSVRAAGVQSVMSHPEYRGQGLIRQLFTELLSRYETEYELFFLYAREHEIYEKFGFRLVPQSHFLCENVHRAAGDHPAPRILDVQNEADSRLLKDLFASRRPVSDVFGPEAHMSPFFFATVGSPEIKIAYLPDQNAAIAYALQNKTLHLYDIISAQIPSLSVLLAALGLEIDRVEVYFTPDLLDTGFTVLEPTTDAKLMVRGEFPDQLQFQLPPTAEF</sequence>
<evidence type="ECO:0000313" key="7">
    <source>
        <dbReference type="Proteomes" id="UP000195437"/>
    </source>
</evidence>
<dbReference type="EMBL" id="CP021434">
    <property type="protein sequence ID" value="ARU59940.1"/>
    <property type="molecule type" value="Genomic_DNA"/>
</dbReference>
<dbReference type="InterPro" id="IPR020476">
    <property type="entry name" value="Nudix_hydrolase"/>
</dbReference>
<dbReference type="Pfam" id="PF13527">
    <property type="entry name" value="Acetyltransf_9"/>
    <property type="match status" value="1"/>
</dbReference>
<feature type="domain" description="Nudix hydrolase" evidence="5">
    <location>
        <begin position="7"/>
        <end position="130"/>
    </location>
</feature>
<dbReference type="PROSITE" id="PS51186">
    <property type="entry name" value="GNAT"/>
    <property type="match status" value="1"/>
</dbReference>
<dbReference type="AlphaFoldDB" id="A0A1Y0II18"/>
<dbReference type="InterPro" id="IPR020084">
    <property type="entry name" value="NUDIX_hydrolase_CS"/>
</dbReference>
<protein>
    <recommendedName>
        <fullName evidence="8">Nudix hydrolase domain-containing protein</fullName>
    </recommendedName>
</protein>
<feature type="domain" description="N-acetyltransferase" evidence="4">
    <location>
        <begin position="149"/>
        <end position="295"/>
    </location>
</feature>
<keyword evidence="2" id="KW-0378">Hydrolase</keyword>
<dbReference type="KEGG" id="tum:CBW65_01850"/>
<dbReference type="PROSITE" id="PS00893">
    <property type="entry name" value="NUDIX_BOX"/>
    <property type="match status" value="1"/>
</dbReference>
<dbReference type="InterPro" id="IPR016181">
    <property type="entry name" value="Acyl_CoA_acyltransferase"/>
</dbReference>
<evidence type="ECO:0000256" key="3">
    <source>
        <dbReference type="ARBA" id="ARBA00022842"/>
    </source>
</evidence>
<keyword evidence="7" id="KW-1185">Reference proteome</keyword>
<dbReference type="OrthoDB" id="9804948at2"/>
<comment type="cofactor">
    <cofactor evidence="1">
        <name>Mg(2+)</name>
        <dbReference type="ChEBI" id="CHEBI:18420"/>
    </cofactor>
</comment>
<dbReference type="PROSITE" id="PS51462">
    <property type="entry name" value="NUDIX"/>
    <property type="match status" value="1"/>
</dbReference>
<dbReference type="PRINTS" id="PR00502">
    <property type="entry name" value="NUDIXFAMILY"/>
</dbReference>
<keyword evidence="3" id="KW-0460">Magnesium</keyword>
<accession>A0A1Y0II18</accession>